<keyword evidence="4" id="KW-0862">Zinc</keyword>
<feature type="domain" description="JAB" evidence="6">
    <location>
        <begin position="15"/>
        <end position="116"/>
    </location>
</feature>
<keyword evidence="5" id="KW-0482">Metalloprotease</keyword>
<protein>
    <recommendedName>
        <fullName evidence="6">JAB domain-containing protein</fullName>
    </recommendedName>
</protein>
<evidence type="ECO:0000256" key="3">
    <source>
        <dbReference type="ARBA" id="ARBA00022801"/>
    </source>
</evidence>
<evidence type="ECO:0000256" key="1">
    <source>
        <dbReference type="ARBA" id="ARBA00022670"/>
    </source>
</evidence>
<dbReference type="PANTHER" id="PTHR34858">
    <property type="entry name" value="CYSO-CYSTEINE PEPTIDASE"/>
    <property type="match status" value="1"/>
</dbReference>
<keyword evidence="3" id="KW-0378">Hydrolase</keyword>
<evidence type="ECO:0000259" key="6">
    <source>
        <dbReference type="Pfam" id="PF14464"/>
    </source>
</evidence>
<evidence type="ECO:0000313" key="7">
    <source>
        <dbReference type="EMBL" id="BDG07886.1"/>
    </source>
</evidence>
<dbReference type="EMBL" id="AP025592">
    <property type="protein sequence ID" value="BDG07886.1"/>
    <property type="molecule type" value="Genomic_DNA"/>
</dbReference>
<dbReference type="RefSeq" id="WP_248344867.1">
    <property type="nucleotide sequence ID" value="NZ_AP025592.1"/>
</dbReference>
<dbReference type="Proteomes" id="UP001162734">
    <property type="component" value="Chromosome"/>
</dbReference>
<evidence type="ECO:0000256" key="2">
    <source>
        <dbReference type="ARBA" id="ARBA00022723"/>
    </source>
</evidence>
<dbReference type="InterPro" id="IPR028090">
    <property type="entry name" value="JAB_dom_prok"/>
</dbReference>
<dbReference type="SUPFAM" id="SSF102712">
    <property type="entry name" value="JAB1/MPN domain"/>
    <property type="match status" value="1"/>
</dbReference>
<keyword evidence="1" id="KW-0645">Protease</keyword>
<evidence type="ECO:0000313" key="8">
    <source>
        <dbReference type="Proteomes" id="UP001162734"/>
    </source>
</evidence>
<reference evidence="8" key="1">
    <citation type="journal article" date="2022" name="Int. J. Syst. Evol. Microbiol.">
        <title>Anaeromyxobacter oryzae sp. nov., Anaeromyxobacter diazotrophicus sp. nov. and Anaeromyxobacter paludicola sp. nov., isolated from paddy soils.</title>
        <authorList>
            <person name="Itoh H."/>
            <person name="Xu Z."/>
            <person name="Mise K."/>
            <person name="Masuda Y."/>
            <person name="Ushijima N."/>
            <person name="Hayakawa C."/>
            <person name="Shiratori Y."/>
            <person name="Senoo K."/>
        </authorList>
    </citation>
    <scope>NUCLEOTIDE SEQUENCE [LARGE SCALE GENOMIC DNA]</scope>
    <source>
        <strain evidence="8">Red630</strain>
    </source>
</reference>
<keyword evidence="2" id="KW-0479">Metal-binding</keyword>
<proteinExistence type="predicted"/>
<organism evidence="7 8">
    <name type="scientific">Anaeromyxobacter paludicola</name>
    <dbReference type="NCBI Taxonomy" id="2918171"/>
    <lineage>
        <taxon>Bacteria</taxon>
        <taxon>Pseudomonadati</taxon>
        <taxon>Myxococcota</taxon>
        <taxon>Myxococcia</taxon>
        <taxon>Myxococcales</taxon>
        <taxon>Cystobacterineae</taxon>
        <taxon>Anaeromyxobacteraceae</taxon>
        <taxon>Anaeromyxobacter</taxon>
    </lineage>
</organism>
<dbReference type="InterPro" id="IPR051929">
    <property type="entry name" value="VirAsm_ModProt"/>
</dbReference>
<evidence type="ECO:0000256" key="4">
    <source>
        <dbReference type="ARBA" id="ARBA00022833"/>
    </source>
</evidence>
<evidence type="ECO:0000256" key="5">
    <source>
        <dbReference type="ARBA" id="ARBA00023049"/>
    </source>
</evidence>
<dbReference type="PANTHER" id="PTHR34858:SF1">
    <property type="entry name" value="CYSO-CYSTEINE PEPTIDASE"/>
    <property type="match status" value="1"/>
</dbReference>
<name>A0ABN6N3W8_9BACT</name>
<accession>A0ABN6N3W8</accession>
<keyword evidence="8" id="KW-1185">Reference proteome</keyword>
<dbReference type="Pfam" id="PF14464">
    <property type="entry name" value="Prok-JAB"/>
    <property type="match status" value="1"/>
</dbReference>
<dbReference type="Gene3D" id="3.40.140.10">
    <property type="entry name" value="Cytidine Deaminase, domain 2"/>
    <property type="match status" value="1"/>
</dbReference>
<sequence length="150" mass="15797">MAPRRELPPAAGAYPAPLLAELARLCEETPDRERCGFVVREGEGGPLAAVPLPNVSPEPDAFTIDPLAHLRLAKRLRAGGGQVVAVWHSHVDAPAVLSARDREGAAPDGVEAIPGAEQLVLGLRAGRVVEIRRFVPVEGGFAEGSIRYSG</sequence>
<gene>
    <name evidence="7" type="ORF">AMPC_09990</name>
</gene>